<name>A0A9P7JMA8_9AGAM</name>
<evidence type="ECO:0000313" key="2">
    <source>
        <dbReference type="Proteomes" id="UP000823399"/>
    </source>
</evidence>
<comment type="caution">
    <text evidence="1">The sequence shown here is derived from an EMBL/GenBank/DDBJ whole genome shotgun (WGS) entry which is preliminary data.</text>
</comment>
<proteinExistence type="predicted"/>
<dbReference type="AlphaFoldDB" id="A0A9P7JMA8"/>
<gene>
    <name evidence="1" type="ORF">F5147DRAFT_781159</name>
</gene>
<keyword evidence="2" id="KW-1185">Reference proteome</keyword>
<dbReference type="Proteomes" id="UP000823399">
    <property type="component" value="Unassembled WGS sequence"/>
</dbReference>
<organism evidence="1 2">
    <name type="scientific">Suillus discolor</name>
    <dbReference type="NCBI Taxonomy" id="1912936"/>
    <lineage>
        <taxon>Eukaryota</taxon>
        <taxon>Fungi</taxon>
        <taxon>Dikarya</taxon>
        <taxon>Basidiomycota</taxon>
        <taxon>Agaricomycotina</taxon>
        <taxon>Agaricomycetes</taxon>
        <taxon>Agaricomycetidae</taxon>
        <taxon>Boletales</taxon>
        <taxon>Suillineae</taxon>
        <taxon>Suillaceae</taxon>
        <taxon>Suillus</taxon>
    </lineage>
</organism>
<reference evidence="1" key="1">
    <citation type="journal article" date="2020" name="New Phytol.">
        <title>Comparative genomics reveals dynamic genome evolution in host specialist ectomycorrhizal fungi.</title>
        <authorList>
            <person name="Lofgren L.A."/>
            <person name="Nguyen N.H."/>
            <person name="Vilgalys R."/>
            <person name="Ruytinx J."/>
            <person name="Liao H.L."/>
            <person name="Branco S."/>
            <person name="Kuo A."/>
            <person name="LaButti K."/>
            <person name="Lipzen A."/>
            <person name="Andreopoulos W."/>
            <person name="Pangilinan J."/>
            <person name="Riley R."/>
            <person name="Hundley H."/>
            <person name="Na H."/>
            <person name="Barry K."/>
            <person name="Grigoriev I.V."/>
            <person name="Stajich J.E."/>
            <person name="Kennedy P.G."/>
        </authorList>
    </citation>
    <scope>NUCLEOTIDE SEQUENCE</scope>
    <source>
        <strain evidence="1">FC423</strain>
    </source>
</reference>
<dbReference type="GeneID" id="64704843"/>
<protein>
    <submittedName>
        <fullName evidence="1">Uncharacterized protein</fullName>
    </submittedName>
</protein>
<accession>A0A9P7JMA8</accession>
<dbReference type="OrthoDB" id="2691654at2759"/>
<dbReference type="EMBL" id="JABBWM010000127">
    <property type="protein sequence ID" value="KAG2087894.1"/>
    <property type="molecule type" value="Genomic_DNA"/>
</dbReference>
<evidence type="ECO:0000313" key="1">
    <source>
        <dbReference type="EMBL" id="KAG2087894.1"/>
    </source>
</evidence>
<dbReference type="RefSeq" id="XP_041285358.1">
    <property type="nucleotide sequence ID" value="XM_041442584.1"/>
</dbReference>
<sequence length="319" mass="35124">MIHIPPDWALATTHIASEYVSRQFLALIGGWPNAIPPLELDFVMLVACSKLASTLADAYRNPDVARYADVLQMMEKGINPARKDSLLSRYPPDSQIHLDRPTVVCDKFSIIVLWYLPGAIDLVIQNDMAAATAIMSVPLARSVTSGAATNNQWRTHSSNFYPSQCGGTLGCINLSPAWFLQGHPAPKFHPHVSATLKLFDGQSFCQAMQRPAALIAAALRVMHPNLYWSSLATKIALGLWAADKKLDKMGDRLREWASVFTALAIVCNRRLLMHRDPLSRPQWFDVMTTFGNYGVARMKMPNLGIESVYPAGSMIAGSG</sequence>